<dbReference type="GO" id="GO:1902958">
    <property type="term" value="P:positive regulation of mitochondrial electron transport, NADH to ubiquinone"/>
    <property type="evidence" value="ECO:0007669"/>
    <property type="project" value="Ensembl"/>
</dbReference>
<dbReference type="InterPro" id="IPR000719">
    <property type="entry name" value="Prot_kinase_dom"/>
</dbReference>
<evidence type="ECO:0000256" key="4">
    <source>
        <dbReference type="ARBA" id="ARBA00004572"/>
    </source>
</evidence>
<dbReference type="GO" id="GO:0090141">
    <property type="term" value="P:positive regulation of mitochondrial fission"/>
    <property type="evidence" value="ECO:0007669"/>
    <property type="project" value="TreeGrafter"/>
</dbReference>
<reference evidence="31" key="3">
    <citation type="submission" date="2025-09" db="UniProtKB">
        <authorList>
            <consortium name="Ensembl"/>
        </authorList>
    </citation>
    <scope>IDENTIFICATION</scope>
</reference>
<keyword evidence="13" id="KW-0418">Kinase</keyword>
<dbReference type="Pfam" id="PF00069">
    <property type="entry name" value="Pkinase"/>
    <property type="match status" value="1"/>
</dbReference>
<dbReference type="GO" id="GO:0099074">
    <property type="term" value="P:mitochondrion to lysosome vesicle-mediated transport"/>
    <property type="evidence" value="ECO:0007669"/>
    <property type="project" value="Ensembl"/>
</dbReference>
<dbReference type="GeneID" id="101024255"/>
<evidence type="ECO:0000256" key="17">
    <source>
        <dbReference type="ARBA" id="ARBA00022842"/>
    </source>
</evidence>
<dbReference type="GO" id="GO:0072656">
    <property type="term" value="P:maintenance of protein location in mitochondrion"/>
    <property type="evidence" value="ECO:0007669"/>
    <property type="project" value="Ensembl"/>
</dbReference>
<feature type="region of interest" description="Disordered" evidence="29">
    <location>
        <begin position="185"/>
        <end position="206"/>
    </location>
</feature>
<dbReference type="GO" id="GO:0051881">
    <property type="term" value="P:regulation of mitochondrial membrane potential"/>
    <property type="evidence" value="ECO:0007669"/>
    <property type="project" value="Ensembl"/>
</dbReference>
<dbReference type="GO" id="GO:0000785">
    <property type="term" value="C:chromatin"/>
    <property type="evidence" value="ECO:0007669"/>
    <property type="project" value="Ensembl"/>
</dbReference>
<comment type="cofactor">
    <cofactor evidence="1">
        <name>Mg(2+)</name>
        <dbReference type="ChEBI" id="CHEBI:18420"/>
    </cofactor>
</comment>
<dbReference type="GO" id="GO:1900407">
    <property type="term" value="P:regulation of cellular response to oxidative stress"/>
    <property type="evidence" value="ECO:0007669"/>
    <property type="project" value="Ensembl"/>
</dbReference>
<organism evidence="31 32">
    <name type="scientific">Papio anubis</name>
    <name type="common">Olive baboon</name>
    <dbReference type="NCBI Taxonomy" id="9555"/>
    <lineage>
        <taxon>Eukaryota</taxon>
        <taxon>Metazoa</taxon>
        <taxon>Chordata</taxon>
        <taxon>Craniata</taxon>
        <taxon>Vertebrata</taxon>
        <taxon>Euteleostomi</taxon>
        <taxon>Mammalia</taxon>
        <taxon>Eutheria</taxon>
        <taxon>Euarchontoglires</taxon>
        <taxon>Primates</taxon>
        <taxon>Haplorrhini</taxon>
        <taxon>Catarrhini</taxon>
        <taxon>Cercopithecidae</taxon>
        <taxon>Cercopithecinae</taxon>
        <taxon>Papio</taxon>
    </lineage>
</organism>
<evidence type="ECO:0000256" key="23">
    <source>
        <dbReference type="ARBA" id="ARBA00038349"/>
    </source>
</evidence>
<dbReference type="AlphaFoldDB" id="A0A096NZ31"/>
<keyword evidence="12" id="KW-0547">Nucleotide-binding</keyword>
<keyword evidence="16" id="KW-0067">ATP-binding</keyword>
<dbReference type="GO" id="GO:1903852">
    <property type="term" value="P:positive regulation of cristae formation"/>
    <property type="evidence" value="ECO:0007669"/>
    <property type="project" value="Ensembl"/>
</dbReference>
<dbReference type="GO" id="GO:0032226">
    <property type="term" value="P:positive regulation of synaptic transmission, dopaminergic"/>
    <property type="evidence" value="ECO:0007669"/>
    <property type="project" value="Ensembl"/>
</dbReference>
<dbReference type="GO" id="GO:0043123">
    <property type="term" value="P:positive regulation of canonical NF-kappaB signal transduction"/>
    <property type="evidence" value="ECO:0007669"/>
    <property type="project" value="Ensembl"/>
</dbReference>
<evidence type="ECO:0000256" key="16">
    <source>
        <dbReference type="ARBA" id="ARBA00022840"/>
    </source>
</evidence>
<dbReference type="GO" id="GO:0005829">
    <property type="term" value="C:cytosol"/>
    <property type="evidence" value="ECO:0007669"/>
    <property type="project" value="UniProtKB-SubCell"/>
</dbReference>
<dbReference type="Bgee" id="ENSPANG00000015168">
    <property type="expression patterns" value="Expressed in skeletal muscle tissue and 67 other cell types or tissues"/>
</dbReference>
<reference evidence="31 32" key="1">
    <citation type="submission" date="2012-03" db="EMBL/GenBank/DDBJ databases">
        <title>Whole Genome Assembly of Papio anubis.</title>
        <authorList>
            <person name="Liu Y.L."/>
            <person name="Abraham K.A."/>
            <person name="Akbar H.A."/>
            <person name="Ali S.A."/>
            <person name="Anosike U.A."/>
            <person name="Aqrawi P.A."/>
            <person name="Arias F.A."/>
            <person name="Attaway T.A."/>
            <person name="Awwad R.A."/>
            <person name="Babu C.B."/>
            <person name="Bandaranaike D.B."/>
            <person name="Battles P.B."/>
            <person name="Bell A.B."/>
            <person name="Beltran B.B."/>
            <person name="Berhane-Mersha D.B."/>
            <person name="Bess C.B."/>
            <person name="Bickham C.B."/>
            <person name="Bolden T.B."/>
            <person name="Carter K.C."/>
            <person name="Chau D.C."/>
            <person name="Chavez A.C."/>
            <person name="Clerc-Blankenburg K.C."/>
            <person name="Coyle M.C."/>
            <person name="Dao M.D."/>
            <person name="Davila M.L.D."/>
            <person name="Davy-Carroll L.D."/>
            <person name="Denson S.D."/>
            <person name="Dinh H.D."/>
            <person name="Fernandez S.F."/>
            <person name="Fernando P.F."/>
            <person name="Forbes L.F."/>
            <person name="Francis C.F."/>
            <person name="Francisco L.F."/>
            <person name="Fu Q.F."/>
            <person name="Garcia-Iii R.G."/>
            <person name="Garrett T.G."/>
            <person name="Gross S.G."/>
            <person name="Gubbala S.G."/>
            <person name="Hirani K.H."/>
            <person name="Hogues M.H."/>
            <person name="Hollins B.H."/>
            <person name="Jackson L.J."/>
            <person name="Javaid M.J."/>
            <person name="Jhangiani S.J."/>
            <person name="Johnson A.J."/>
            <person name="Johnson B.J."/>
            <person name="Jones J.J."/>
            <person name="Joshi V.J."/>
            <person name="Kalu J.K."/>
            <person name="Khan N.K."/>
            <person name="Korchina V.K."/>
            <person name="Kovar C.K."/>
            <person name="Lago L.L."/>
            <person name="Lara F.L."/>
            <person name="Le T.-K.L."/>
            <person name="Lee S.L."/>
            <person name="Legall-Iii F.L."/>
            <person name="Lemon S.L."/>
            <person name="Liu J.L."/>
            <person name="Liu Y.-S.L."/>
            <person name="Liyanage D.L."/>
            <person name="Lopez J.L."/>
            <person name="Lorensuhewa L.L."/>
            <person name="Mata R.M."/>
            <person name="Mathew T.M."/>
            <person name="Mercado C.M."/>
            <person name="Mercado I.M."/>
            <person name="Morales K.M."/>
            <person name="Morgan M.M."/>
            <person name="Munidasa M.M."/>
            <person name="Ngo D.N."/>
            <person name="Nguyen L.N."/>
            <person name="Nguyen T.N."/>
            <person name="Nguyen N.N."/>
            <person name="Obregon M.O."/>
            <person name="Okwuonu G.O."/>
            <person name="Ongeri F.O."/>
            <person name="Onwere C.O."/>
            <person name="Osifeso I.O."/>
            <person name="Parra A.P."/>
            <person name="Patil S.P."/>
            <person name="Perez A.P."/>
            <person name="Perez Y.P."/>
            <person name="Pham C.P."/>
            <person name="Pu L.-L.P."/>
            <person name="Puazo M.P."/>
            <person name="Quiroz J.Q."/>
            <person name="Rouhana J.R."/>
            <person name="Ruiz M.R."/>
            <person name="Ruiz S.-J.R."/>
            <person name="Saada N.S."/>
            <person name="Santibanez J.S."/>
            <person name="Scheel M.S."/>
            <person name="Schneider B.S."/>
            <person name="Simmons D.S."/>
            <person name="Sisson I.S."/>
            <person name="Tang L.-Y.T."/>
            <person name="Thornton R.T."/>
            <person name="Tisius J.T."/>
            <person name="Toledanes G.T."/>
            <person name="Trejos Z.T."/>
            <person name="Usmani K.U."/>
            <person name="Varghese R.V."/>
            <person name="Vattathil S.V."/>
            <person name="Vee V.V."/>
            <person name="Walker D.W."/>
            <person name="Weissenberger G.W."/>
            <person name="White C.W."/>
            <person name="Williams A.W."/>
            <person name="Woodworth J.W."/>
            <person name="Wright R.W."/>
            <person name="Zhu Y.Z."/>
            <person name="Han Y.H."/>
            <person name="Newsham I.N."/>
            <person name="Nazareth L.N."/>
            <person name="Worley K.W."/>
            <person name="Muzny D.M."/>
            <person name="Rogers J.R."/>
            <person name="Gibbs R.G."/>
        </authorList>
    </citation>
    <scope>NUCLEOTIDE SEQUENCE [LARGE SCALE GENOMIC DNA]</scope>
</reference>
<dbReference type="CDD" id="cd14018">
    <property type="entry name" value="STKc_PINK1"/>
    <property type="match status" value="1"/>
</dbReference>
<keyword evidence="7" id="KW-0723">Serine/threonine-protein kinase</keyword>
<evidence type="ECO:0000256" key="22">
    <source>
        <dbReference type="ARBA" id="ARBA00023136"/>
    </source>
</evidence>
<dbReference type="InterPro" id="IPR040110">
    <property type="entry name" value="PINK1_STKc"/>
</dbReference>
<evidence type="ECO:0000256" key="9">
    <source>
        <dbReference type="ARBA" id="ARBA00022679"/>
    </source>
</evidence>
<dbReference type="GO" id="GO:0043254">
    <property type="term" value="P:regulation of protein-containing complex assembly"/>
    <property type="evidence" value="ECO:0007669"/>
    <property type="project" value="Ensembl"/>
</dbReference>
<evidence type="ECO:0000256" key="7">
    <source>
        <dbReference type="ARBA" id="ARBA00022527"/>
    </source>
</evidence>
<dbReference type="Gene3D" id="1.10.510.10">
    <property type="entry name" value="Transferase(Phosphotransferase) domain 1"/>
    <property type="match status" value="1"/>
</dbReference>
<dbReference type="GO" id="GO:0002082">
    <property type="term" value="P:regulation of oxidative phosphorylation"/>
    <property type="evidence" value="ECO:0007669"/>
    <property type="project" value="Ensembl"/>
</dbReference>
<protein>
    <recommendedName>
        <fullName evidence="28">Serine/threonine-protein kinase PINK1, mitochondrial</fullName>
        <ecNumber evidence="5">2.7.11.1</ecNumber>
    </recommendedName>
    <alternativeName>
        <fullName evidence="27">Serine/threonine-protein kinase Pink1, mitochondrial</fullName>
    </alternativeName>
</protein>
<comment type="catalytic activity">
    <reaction evidence="25">
        <text>L-seryl-[protein] + ATP = O-phospho-L-seryl-[protein] + ADP + H(+)</text>
        <dbReference type="Rhea" id="RHEA:17989"/>
        <dbReference type="Rhea" id="RHEA-COMP:9863"/>
        <dbReference type="Rhea" id="RHEA-COMP:11604"/>
        <dbReference type="ChEBI" id="CHEBI:15378"/>
        <dbReference type="ChEBI" id="CHEBI:29999"/>
        <dbReference type="ChEBI" id="CHEBI:30616"/>
        <dbReference type="ChEBI" id="CHEBI:83421"/>
        <dbReference type="ChEBI" id="CHEBI:456216"/>
        <dbReference type="EC" id="2.7.11.1"/>
    </reaction>
</comment>
<name>A0A096NZ31_PAPAN</name>
<dbReference type="SMART" id="SM00220">
    <property type="entry name" value="S_TKc"/>
    <property type="match status" value="1"/>
</dbReference>
<evidence type="ECO:0000313" key="31">
    <source>
        <dbReference type="Ensembl" id="ENSPANP00000018349.1"/>
    </source>
</evidence>
<evidence type="ECO:0000256" key="14">
    <source>
        <dbReference type="ARBA" id="ARBA00022787"/>
    </source>
</evidence>
<dbReference type="GO" id="GO:0002020">
    <property type="term" value="F:protease binding"/>
    <property type="evidence" value="ECO:0007669"/>
    <property type="project" value="Ensembl"/>
</dbReference>
<dbReference type="ExpressionAtlas" id="A0A096NZ31">
    <property type="expression patterns" value="baseline"/>
</dbReference>
<evidence type="ECO:0000256" key="10">
    <source>
        <dbReference type="ARBA" id="ARBA00022692"/>
    </source>
</evidence>
<dbReference type="GO" id="GO:0072655">
    <property type="term" value="P:establishment of protein localization to mitochondrion"/>
    <property type="evidence" value="ECO:0007669"/>
    <property type="project" value="Ensembl"/>
</dbReference>
<keyword evidence="14" id="KW-1000">Mitochondrion outer membrane</keyword>
<dbReference type="GO" id="GO:0016567">
    <property type="term" value="P:protein ubiquitination"/>
    <property type="evidence" value="ECO:0007669"/>
    <property type="project" value="Ensembl"/>
</dbReference>
<dbReference type="GO" id="GO:0051897">
    <property type="term" value="P:positive regulation of phosphatidylinositol 3-kinase/protein kinase B signal transduction"/>
    <property type="evidence" value="ECO:0007669"/>
    <property type="project" value="Ensembl"/>
</dbReference>
<evidence type="ECO:0000256" key="15">
    <source>
        <dbReference type="ARBA" id="ARBA00022792"/>
    </source>
</evidence>
<dbReference type="GO" id="GO:0004674">
    <property type="term" value="F:protein serine/threonine kinase activity"/>
    <property type="evidence" value="ECO:0007669"/>
    <property type="project" value="UniProtKB-KW"/>
</dbReference>
<dbReference type="GO" id="GO:0014046">
    <property type="term" value="P:dopamine secretion"/>
    <property type="evidence" value="ECO:0007669"/>
    <property type="project" value="Ensembl"/>
</dbReference>
<evidence type="ECO:0000256" key="1">
    <source>
        <dbReference type="ARBA" id="ARBA00001946"/>
    </source>
</evidence>
<dbReference type="GO" id="GO:1903298">
    <property type="term" value="P:negative regulation of hypoxia-induced intrinsic apoptotic signaling pathway"/>
    <property type="evidence" value="ECO:0007669"/>
    <property type="project" value="Ensembl"/>
</dbReference>
<dbReference type="GO" id="GO:0044297">
    <property type="term" value="C:cell body"/>
    <property type="evidence" value="ECO:0007669"/>
    <property type="project" value="Ensembl"/>
</dbReference>
<dbReference type="GO" id="GO:0045727">
    <property type="term" value="P:positive regulation of translation"/>
    <property type="evidence" value="ECO:0007669"/>
    <property type="project" value="Ensembl"/>
</dbReference>
<evidence type="ECO:0000256" key="20">
    <source>
        <dbReference type="ARBA" id="ARBA00023006"/>
    </source>
</evidence>
<keyword evidence="9" id="KW-0808">Transferase</keyword>
<dbReference type="GO" id="GO:1905091">
    <property type="term" value="P:positive regulation of type 2 mitophagy"/>
    <property type="evidence" value="ECO:0007669"/>
    <property type="project" value="Ensembl"/>
</dbReference>
<keyword evidence="18" id="KW-0809">Transit peptide</keyword>
<evidence type="ECO:0000256" key="26">
    <source>
        <dbReference type="ARBA" id="ARBA00062732"/>
    </source>
</evidence>
<accession>A0A096NZ31</accession>
<comment type="subcellular location">
    <subcellularLocation>
        <location evidence="3">Cytoplasm</location>
        <location evidence="3">Cytosol</location>
    </subcellularLocation>
    <subcellularLocation>
        <location evidence="2">Mitochondrion inner membrane</location>
        <topology evidence="2">Single-pass membrane protein</topology>
    </subcellularLocation>
    <subcellularLocation>
        <location evidence="4">Mitochondrion outer membrane</location>
        <topology evidence="4">Single-pass membrane protein</topology>
    </subcellularLocation>
</comment>
<dbReference type="SUPFAM" id="SSF56112">
    <property type="entry name" value="Protein kinase-like (PK-like)"/>
    <property type="match status" value="1"/>
</dbReference>
<dbReference type="GO" id="GO:1901525">
    <property type="term" value="P:negative regulation of mitophagy"/>
    <property type="evidence" value="ECO:0007669"/>
    <property type="project" value="Ensembl"/>
</dbReference>
<dbReference type="GO" id="GO:0048471">
    <property type="term" value="C:perinuclear region of cytoplasm"/>
    <property type="evidence" value="ECO:0007669"/>
    <property type="project" value="Ensembl"/>
</dbReference>
<keyword evidence="6" id="KW-0963">Cytoplasm</keyword>
<keyword evidence="15" id="KW-0999">Mitochondrion inner membrane</keyword>
<reference evidence="31" key="2">
    <citation type="submission" date="2025-08" db="UniProtKB">
        <authorList>
            <consortium name="Ensembl"/>
        </authorList>
    </citation>
    <scope>IDENTIFICATION</scope>
</reference>
<comment type="catalytic activity">
    <reaction evidence="24">
        <text>L-threonyl-[protein] + ATP = O-phospho-L-threonyl-[protein] + ADP + H(+)</text>
        <dbReference type="Rhea" id="RHEA:46608"/>
        <dbReference type="Rhea" id="RHEA-COMP:11060"/>
        <dbReference type="Rhea" id="RHEA-COMP:11605"/>
        <dbReference type="ChEBI" id="CHEBI:15378"/>
        <dbReference type="ChEBI" id="CHEBI:30013"/>
        <dbReference type="ChEBI" id="CHEBI:30616"/>
        <dbReference type="ChEBI" id="CHEBI:61977"/>
        <dbReference type="ChEBI" id="CHEBI:456216"/>
        <dbReference type="EC" id="2.7.11.1"/>
    </reaction>
</comment>
<dbReference type="GO" id="GO:0000287">
    <property type="term" value="F:magnesium ion binding"/>
    <property type="evidence" value="ECO:0007669"/>
    <property type="project" value="Ensembl"/>
</dbReference>
<dbReference type="GO" id="GO:0044877">
    <property type="term" value="F:protein-containing complex binding"/>
    <property type="evidence" value="ECO:0007669"/>
    <property type="project" value="Ensembl"/>
</dbReference>
<dbReference type="GO" id="GO:0050821">
    <property type="term" value="P:protein stabilization"/>
    <property type="evidence" value="ECO:0007669"/>
    <property type="project" value="Ensembl"/>
</dbReference>
<dbReference type="RefSeq" id="XP_003891311.1">
    <property type="nucleotide sequence ID" value="XM_003891262.4"/>
</dbReference>
<keyword evidence="17" id="KW-0460">Magnesium</keyword>
<evidence type="ECO:0000313" key="32">
    <source>
        <dbReference type="Proteomes" id="UP000028761"/>
    </source>
</evidence>
<dbReference type="GO" id="GO:0005634">
    <property type="term" value="C:nucleus"/>
    <property type="evidence" value="ECO:0007669"/>
    <property type="project" value="Ensembl"/>
</dbReference>
<dbReference type="Ensembl" id="ENSPANT00000012641.4">
    <property type="protein sequence ID" value="ENSPANP00000018349.1"/>
    <property type="gene ID" value="ENSPANG00000015168.4"/>
</dbReference>
<dbReference type="OrthoDB" id="1405469at2759"/>
<evidence type="ECO:0000256" key="5">
    <source>
        <dbReference type="ARBA" id="ARBA00012513"/>
    </source>
</evidence>
<evidence type="ECO:0000256" key="27">
    <source>
        <dbReference type="ARBA" id="ARBA00071830"/>
    </source>
</evidence>
<dbReference type="STRING" id="9555.ENSPANP00000018349"/>
<gene>
    <name evidence="31" type="primary">PINK1</name>
</gene>
<evidence type="ECO:0000256" key="25">
    <source>
        <dbReference type="ARBA" id="ARBA00048679"/>
    </source>
</evidence>
<dbReference type="GO" id="GO:0031625">
    <property type="term" value="F:ubiquitin protein ligase binding"/>
    <property type="evidence" value="ECO:0007669"/>
    <property type="project" value="Ensembl"/>
</dbReference>
<sequence>MAVRQALGRGLQLGRELLLRFTGKPGRAYGLGRPGPAAGCVRGERPGWAAGPRAEPRRIGLGLPNRLRFFRQSVAGLAARLQRQFVVRAWGCAGPCGRAVFLAFGLGLGLIEEKQAESRRAVSACQEIQAIFTQKSKPGPDPLDTRRWQGFRLEEYLIGQSIGKGCSAAVYEATMPALPQNLEVTKSTGSLPGRGPGTSAPGEEQEQALGAPAFPLAIKMMWNISAGSSSEAILNTMSQELVPASRVALAGEYGAVTYRKSKRGPKQLAPHPNIIRVLRAFTSSVPLLPGALVDYPDVLPPRLHPEGLGHGRTLFLVMKNYPCTLRQYLRANTPSPRLATMMMLQLLEGVDHLVQQGIAHRDLKSDNILVELDPDGCPWLVIADFGCCLADESIGLQLPFSSWYVDRGGNGCLMAPEVSTARPGPRAVIDYSKADAWAVGAIAYEIFGLVNPFYSQGKAHLESRSYQEAQLPALPESVPPDVRQLVRALLQREASKRPSARVAANVLHLSLWGEQILALKNLKLDKMVGWLLQQSAATLLANRLTEKCCVETKMKMLFLANLECETLCQAALLLCSWRAAL</sequence>
<dbReference type="EC" id="2.7.11.1" evidence="5"/>
<evidence type="ECO:0000259" key="30">
    <source>
        <dbReference type="PROSITE" id="PS50011"/>
    </source>
</evidence>
<evidence type="ECO:0000256" key="2">
    <source>
        <dbReference type="ARBA" id="ARBA00004434"/>
    </source>
</evidence>
<keyword evidence="19" id="KW-1133">Transmembrane helix</keyword>
<dbReference type="CTD" id="65018"/>
<dbReference type="GeneTree" id="ENSGT00390000001206"/>
<keyword evidence="20" id="KW-0072">Autophagy</keyword>
<dbReference type="PROSITE" id="PS50011">
    <property type="entry name" value="PROTEIN_KINASE_DOM"/>
    <property type="match status" value="1"/>
</dbReference>
<dbReference type="GO" id="GO:0055131">
    <property type="term" value="F:C3HC4-type RING finger domain binding"/>
    <property type="evidence" value="ECO:0007669"/>
    <property type="project" value="Ensembl"/>
</dbReference>
<dbReference type="GO" id="GO:0045944">
    <property type="term" value="P:positive regulation of transcription by RNA polymerase II"/>
    <property type="evidence" value="ECO:0007669"/>
    <property type="project" value="Ensembl"/>
</dbReference>
<dbReference type="GO" id="GO:0034599">
    <property type="term" value="P:cellular response to oxidative stress"/>
    <property type="evidence" value="ECO:0007669"/>
    <property type="project" value="Ensembl"/>
</dbReference>
<keyword evidence="22" id="KW-0472">Membrane</keyword>
<keyword evidence="32" id="KW-1185">Reference proteome</keyword>
<evidence type="ECO:0000256" key="12">
    <source>
        <dbReference type="ARBA" id="ARBA00022741"/>
    </source>
</evidence>
<evidence type="ECO:0000256" key="3">
    <source>
        <dbReference type="ARBA" id="ARBA00004514"/>
    </source>
</evidence>
<dbReference type="GO" id="GO:1903384">
    <property type="term" value="P:negative regulation of hydrogen peroxide-induced neuron intrinsic apoptotic signaling pathway"/>
    <property type="evidence" value="ECO:0007669"/>
    <property type="project" value="Ensembl"/>
</dbReference>
<dbReference type="GO" id="GO:0005524">
    <property type="term" value="F:ATP binding"/>
    <property type="evidence" value="ECO:0007669"/>
    <property type="project" value="UniProtKB-KW"/>
</dbReference>
<evidence type="ECO:0000256" key="21">
    <source>
        <dbReference type="ARBA" id="ARBA00023128"/>
    </source>
</evidence>
<dbReference type="GO" id="GO:0007005">
    <property type="term" value="P:mitochondrion organization"/>
    <property type="evidence" value="ECO:0007669"/>
    <property type="project" value="Ensembl"/>
</dbReference>
<comment type="subunit">
    <text evidence="26">Upon mitochondrial depolarization, it forms a supercomplex with TOM and TIM23 complexes. PINK1-TOM-TIM23 supercomplex formation requires PINK1 interaction with TOMM20 and TOMM70 and is critical for PINK1 stabilization at the outer mitochondrial membrane, kinase activation and downstream mitophagy. Upon mitochondrial depolarization, interacts with TIMM23; the interaction is required for PINK1 accumulation at the outer mitochondrial membrane, kinase activation by autophosphorylation and PRKN recruitement to mitochondria. Interacts with PRKN. Interacts with FBXO7. Forms a complex with PRKN and PARK7. Interacts with NENF.</text>
</comment>
<dbReference type="GO" id="GO:0043422">
    <property type="term" value="F:protein kinase B binding"/>
    <property type="evidence" value="ECO:0007669"/>
    <property type="project" value="Ensembl"/>
</dbReference>
<evidence type="ECO:0000256" key="18">
    <source>
        <dbReference type="ARBA" id="ARBA00022946"/>
    </source>
</evidence>
<dbReference type="GO" id="GO:0005856">
    <property type="term" value="C:cytoskeleton"/>
    <property type="evidence" value="ECO:0007669"/>
    <property type="project" value="Ensembl"/>
</dbReference>
<dbReference type="GO" id="GO:0030424">
    <property type="term" value="C:axon"/>
    <property type="evidence" value="ECO:0007669"/>
    <property type="project" value="Ensembl"/>
</dbReference>
<keyword evidence="11" id="KW-0479">Metal-binding</keyword>
<dbReference type="GO" id="GO:0010629">
    <property type="term" value="P:negative regulation of gene expression"/>
    <property type="evidence" value="ECO:0007669"/>
    <property type="project" value="Ensembl"/>
</dbReference>
<dbReference type="InterPro" id="IPR008271">
    <property type="entry name" value="Ser/Thr_kinase_AS"/>
</dbReference>
<dbReference type="GO" id="GO:0033603">
    <property type="term" value="P:positive regulation of dopamine secretion"/>
    <property type="evidence" value="ECO:0007669"/>
    <property type="project" value="Ensembl"/>
</dbReference>
<dbReference type="FunFam" id="1.10.510.10:FF:000418">
    <property type="entry name" value="PTEN induced kinase 1"/>
    <property type="match status" value="1"/>
</dbReference>
<dbReference type="GO" id="GO:0005743">
    <property type="term" value="C:mitochondrial inner membrane"/>
    <property type="evidence" value="ECO:0007669"/>
    <property type="project" value="UniProtKB-SubCell"/>
</dbReference>
<comment type="similarity">
    <text evidence="23">Belongs to the protein kinase superfamily.</text>
</comment>
<dbReference type="KEGG" id="panu:101024255"/>
<dbReference type="GO" id="GO:0030335">
    <property type="term" value="P:positive regulation of cell migration"/>
    <property type="evidence" value="ECO:0007669"/>
    <property type="project" value="Ensembl"/>
</dbReference>
<dbReference type="GO" id="GO:2000378">
    <property type="term" value="P:negative regulation of reactive oxygen species metabolic process"/>
    <property type="evidence" value="ECO:0007669"/>
    <property type="project" value="Ensembl"/>
</dbReference>
<dbReference type="PANTHER" id="PTHR22972:SF7">
    <property type="entry name" value="SERINE_THREONINE-PROTEIN KINASE PINK1, MITOCHONDRIAL"/>
    <property type="match status" value="1"/>
</dbReference>
<dbReference type="PANTHER" id="PTHR22972">
    <property type="entry name" value="SERINE/THREONINE PROTEIN KINASE"/>
    <property type="match status" value="1"/>
</dbReference>
<dbReference type="GO" id="GO:0005741">
    <property type="term" value="C:mitochondrial outer membrane"/>
    <property type="evidence" value="ECO:0007669"/>
    <property type="project" value="UniProtKB-SubCell"/>
</dbReference>
<dbReference type="GO" id="GO:0090200">
    <property type="term" value="P:positive regulation of release of cytochrome c from mitochondria"/>
    <property type="evidence" value="ECO:0007669"/>
    <property type="project" value="Ensembl"/>
</dbReference>
<dbReference type="GO" id="GO:1903214">
    <property type="term" value="P:regulation of protein targeting to mitochondrion"/>
    <property type="evidence" value="ECO:0007669"/>
    <property type="project" value="Ensembl"/>
</dbReference>
<dbReference type="GO" id="GO:0000423">
    <property type="term" value="P:mitophagy"/>
    <property type="evidence" value="ECO:0007669"/>
    <property type="project" value="Ensembl"/>
</dbReference>
<dbReference type="GO" id="GO:0031396">
    <property type="term" value="P:regulation of protein ubiquitination"/>
    <property type="evidence" value="ECO:0007669"/>
    <property type="project" value="Ensembl"/>
</dbReference>
<dbReference type="GO" id="GO:0038203">
    <property type="term" value="P:TORC2 signaling"/>
    <property type="evidence" value="ECO:0007669"/>
    <property type="project" value="Ensembl"/>
</dbReference>
<dbReference type="GO" id="GO:0090258">
    <property type="term" value="P:negative regulation of mitochondrial fission"/>
    <property type="evidence" value="ECO:0007669"/>
    <property type="project" value="Ensembl"/>
</dbReference>
<feature type="domain" description="Protein kinase" evidence="30">
    <location>
        <begin position="156"/>
        <end position="511"/>
    </location>
</feature>
<dbReference type="InterPro" id="IPR051511">
    <property type="entry name" value="MitoQC_Scaffold_Kinases"/>
</dbReference>
<dbReference type="GO" id="GO:0097449">
    <property type="term" value="C:astrocyte projection"/>
    <property type="evidence" value="ECO:0007669"/>
    <property type="project" value="Ensembl"/>
</dbReference>
<evidence type="ECO:0000256" key="19">
    <source>
        <dbReference type="ARBA" id="ARBA00022989"/>
    </source>
</evidence>
<dbReference type="GO" id="GO:0106310">
    <property type="term" value="F:protein serine kinase activity"/>
    <property type="evidence" value="ECO:0007669"/>
    <property type="project" value="Ensembl"/>
</dbReference>
<evidence type="ECO:0000256" key="28">
    <source>
        <dbReference type="ARBA" id="ARBA00074253"/>
    </source>
</evidence>
<dbReference type="GO" id="GO:0071456">
    <property type="term" value="P:cellular response to hypoxia"/>
    <property type="evidence" value="ECO:0007669"/>
    <property type="project" value="Ensembl"/>
</dbReference>
<evidence type="ECO:0000256" key="13">
    <source>
        <dbReference type="ARBA" id="ARBA00022777"/>
    </source>
</evidence>
<keyword evidence="10" id="KW-0812">Transmembrane</keyword>
<keyword evidence="21" id="KW-0496">Mitochondrion</keyword>
<dbReference type="GO" id="GO:0005758">
    <property type="term" value="C:mitochondrial intermembrane space"/>
    <property type="evidence" value="ECO:0007669"/>
    <property type="project" value="Ensembl"/>
</dbReference>
<evidence type="ECO:0000256" key="24">
    <source>
        <dbReference type="ARBA" id="ARBA00047899"/>
    </source>
</evidence>
<evidence type="ECO:0000256" key="6">
    <source>
        <dbReference type="ARBA" id="ARBA00022490"/>
    </source>
</evidence>
<dbReference type="InterPro" id="IPR011009">
    <property type="entry name" value="Kinase-like_dom_sf"/>
</dbReference>
<evidence type="ECO:0000256" key="29">
    <source>
        <dbReference type="SAM" id="MobiDB-lite"/>
    </source>
</evidence>
<dbReference type="GO" id="GO:1902902">
    <property type="term" value="P:negative regulation of autophagosome assembly"/>
    <property type="evidence" value="ECO:0007669"/>
    <property type="project" value="Ensembl"/>
</dbReference>
<evidence type="ECO:0000256" key="8">
    <source>
        <dbReference type="ARBA" id="ARBA00022553"/>
    </source>
</evidence>
<dbReference type="eggNOG" id="KOG4158">
    <property type="taxonomic scope" value="Eukaryota"/>
</dbReference>
<dbReference type="PROSITE" id="PS00108">
    <property type="entry name" value="PROTEIN_KINASE_ST"/>
    <property type="match status" value="1"/>
</dbReference>
<evidence type="ECO:0000256" key="11">
    <source>
        <dbReference type="ARBA" id="ARBA00022723"/>
    </source>
</evidence>
<dbReference type="GO" id="GO:0010310">
    <property type="term" value="P:regulation of hydrogen peroxide metabolic process"/>
    <property type="evidence" value="ECO:0007669"/>
    <property type="project" value="Ensembl"/>
</dbReference>
<dbReference type="GO" id="GO:0022904">
    <property type="term" value="P:respiratory electron transport chain"/>
    <property type="evidence" value="ECO:0007669"/>
    <property type="project" value="Ensembl"/>
</dbReference>
<dbReference type="GO" id="GO:0005783">
    <property type="term" value="C:endoplasmic reticulum"/>
    <property type="evidence" value="ECO:0007669"/>
    <property type="project" value="Ensembl"/>
</dbReference>
<dbReference type="GO" id="GO:0030097">
    <property type="term" value="P:hemopoiesis"/>
    <property type="evidence" value="ECO:0007669"/>
    <property type="project" value="Ensembl"/>
</dbReference>
<proteinExistence type="inferred from homology"/>
<dbReference type="GO" id="GO:0097237">
    <property type="term" value="P:cellular response to toxic substance"/>
    <property type="evidence" value="ECO:0007669"/>
    <property type="project" value="Ensembl"/>
</dbReference>
<keyword evidence="8" id="KW-0597">Phosphoprotein</keyword>
<dbReference type="Proteomes" id="UP000028761">
    <property type="component" value="Chromosome 1"/>
</dbReference>